<dbReference type="PANTHER" id="PTHR21319">
    <property type="entry name" value="RING FINGER AND CHY ZINC FINGER DOMAIN-CONTAINING PROTEIN 1"/>
    <property type="match status" value="1"/>
</dbReference>
<dbReference type="Gene3D" id="3.30.40.10">
    <property type="entry name" value="Zinc/RING finger domain, C3HC4 (zinc finger)"/>
    <property type="match status" value="1"/>
</dbReference>
<dbReference type="PROSITE" id="PS50089">
    <property type="entry name" value="ZF_RING_2"/>
    <property type="match status" value="1"/>
</dbReference>
<feature type="domain" description="RING-type" evidence="5">
    <location>
        <begin position="99"/>
        <end position="142"/>
    </location>
</feature>
<dbReference type="InterPro" id="IPR017921">
    <property type="entry name" value="Znf_CTCHY"/>
</dbReference>
<proteinExistence type="predicted"/>
<dbReference type="GO" id="GO:0006511">
    <property type="term" value="P:ubiquitin-dependent protein catabolic process"/>
    <property type="evidence" value="ECO:0007669"/>
    <property type="project" value="TreeGrafter"/>
</dbReference>
<dbReference type="GO" id="GO:0061630">
    <property type="term" value="F:ubiquitin protein ligase activity"/>
    <property type="evidence" value="ECO:0007669"/>
    <property type="project" value="TreeGrafter"/>
</dbReference>
<dbReference type="EMBL" id="KQ460949">
    <property type="protein sequence ID" value="KPJ10434.1"/>
    <property type="molecule type" value="Genomic_DNA"/>
</dbReference>
<keyword evidence="2" id="KW-0862">Zinc</keyword>
<evidence type="ECO:0000259" key="6">
    <source>
        <dbReference type="PROSITE" id="PS51270"/>
    </source>
</evidence>
<dbReference type="AlphaFoldDB" id="A0A194QYR7"/>
<evidence type="ECO:0000256" key="2">
    <source>
        <dbReference type="ARBA" id="ARBA00022833"/>
    </source>
</evidence>
<gene>
    <name evidence="7" type="ORF">RR48_09568</name>
</gene>
<dbReference type="Pfam" id="PF13639">
    <property type="entry name" value="zf-RING_2"/>
    <property type="match status" value="1"/>
</dbReference>
<dbReference type="CDD" id="cd16464">
    <property type="entry name" value="RING-H2_Pirh2-like"/>
    <property type="match status" value="1"/>
</dbReference>
<accession>A0A194QYR7</accession>
<feature type="domain" description="CTCHY-type" evidence="6">
    <location>
        <begin position="34"/>
        <end position="98"/>
    </location>
</feature>
<dbReference type="PROSITE" id="PS51270">
    <property type="entry name" value="ZF_CTCHY"/>
    <property type="match status" value="1"/>
</dbReference>
<evidence type="ECO:0000256" key="4">
    <source>
        <dbReference type="SAM" id="MobiDB-lite"/>
    </source>
</evidence>
<dbReference type="InterPro" id="IPR037275">
    <property type="entry name" value="Znf_CTCHY_sf"/>
</dbReference>
<dbReference type="PANTHER" id="PTHR21319:SF53">
    <property type="entry name" value="RING FINGER AND CHY ZINC FINGER DOMAIN-CONTAINING PROTEIN 1"/>
    <property type="match status" value="1"/>
</dbReference>
<organism evidence="7 8">
    <name type="scientific">Papilio machaon</name>
    <name type="common">Old World swallowtail butterfly</name>
    <dbReference type="NCBI Taxonomy" id="76193"/>
    <lineage>
        <taxon>Eukaryota</taxon>
        <taxon>Metazoa</taxon>
        <taxon>Ecdysozoa</taxon>
        <taxon>Arthropoda</taxon>
        <taxon>Hexapoda</taxon>
        <taxon>Insecta</taxon>
        <taxon>Pterygota</taxon>
        <taxon>Neoptera</taxon>
        <taxon>Endopterygota</taxon>
        <taxon>Lepidoptera</taxon>
        <taxon>Glossata</taxon>
        <taxon>Ditrysia</taxon>
        <taxon>Papilionoidea</taxon>
        <taxon>Papilionidae</taxon>
        <taxon>Papilioninae</taxon>
        <taxon>Papilio</taxon>
    </lineage>
</organism>
<evidence type="ECO:0000259" key="5">
    <source>
        <dbReference type="PROSITE" id="PS50089"/>
    </source>
</evidence>
<dbReference type="InterPro" id="IPR013083">
    <property type="entry name" value="Znf_RING/FYVE/PHD"/>
</dbReference>
<keyword evidence="1 3" id="KW-0863">Zinc-finger</keyword>
<feature type="region of interest" description="Disordered" evidence="4">
    <location>
        <begin position="160"/>
        <end position="211"/>
    </location>
</feature>
<dbReference type="GO" id="GO:0016567">
    <property type="term" value="P:protein ubiquitination"/>
    <property type="evidence" value="ECO:0007669"/>
    <property type="project" value="TreeGrafter"/>
</dbReference>
<dbReference type="InParanoid" id="A0A194QYR7"/>
<sequence length="211" mass="23086">MSKEKAETNGDCAAVVEQTNEKRIGCTHYKRRAKFVYTCLICNLFDDEDKRQYHCEGCGICRVGGRDRFFHCERCNMCLPVQLQRDGHRCVENVSRSNCPVCLEDIHTSRIPCHIPDCGHLLHRPCFEQLLHSGHYACPTCQTSMIDMSNLLAATSFIRESGSSETAEPSASSTSAAPPSPPASTTSASASSSTGDCSLPRASPLDEPPQA</sequence>
<dbReference type="SUPFAM" id="SSF57850">
    <property type="entry name" value="RING/U-box"/>
    <property type="match status" value="1"/>
</dbReference>
<dbReference type="InterPro" id="IPR001841">
    <property type="entry name" value="Znf_RING"/>
</dbReference>
<dbReference type="GO" id="GO:0008270">
    <property type="term" value="F:zinc ion binding"/>
    <property type="evidence" value="ECO:0007669"/>
    <property type="project" value="UniProtKB-KW"/>
</dbReference>
<evidence type="ECO:0000256" key="1">
    <source>
        <dbReference type="ARBA" id="ARBA00022771"/>
    </source>
</evidence>
<feature type="compositionally biased region" description="Low complexity" evidence="4">
    <location>
        <begin position="163"/>
        <end position="194"/>
    </location>
</feature>
<dbReference type="SMART" id="SM00184">
    <property type="entry name" value="RING"/>
    <property type="match status" value="1"/>
</dbReference>
<dbReference type="SUPFAM" id="SSF161245">
    <property type="entry name" value="Zinc hairpin stack"/>
    <property type="match status" value="1"/>
</dbReference>
<evidence type="ECO:0000313" key="7">
    <source>
        <dbReference type="EMBL" id="KPJ10434.1"/>
    </source>
</evidence>
<evidence type="ECO:0000256" key="3">
    <source>
        <dbReference type="PROSITE-ProRule" id="PRU00175"/>
    </source>
</evidence>
<name>A0A194QYR7_PAPMA</name>
<keyword evidence="1 3" id="KW-0479">Metal-binding</keyword>
<reference evidence="7 8" key="1">
    <citation type="journal article" date="2015" name="Nat. Commun.">
        <title>Outbred genome sequencing and CRISPR/Cas9 gene editing in butterflies.</title>
        <authorList>
            <person name="Li X."/>
            <person name="Fan D."/>
            <person name="Zhang W."/>
            <person name="Liu G."/>
            <person name="Zhang L."/>
            <person name="Zhao L."/>
            <person name="Fang X."/>
            <person name="Chen L."/>
            <person name="Dong Y."/>
            <person name="Chen Y."/>
            <person name="Ding Y."/>
            <person name="Zhao R."/>
            <person name="Feng M."/>
            <person name="Zhu Y."/>
            <person name="Feng Y."/>
            <person name="Jiang X."/>
            <person name="Zhu D."/>
            <person name="Xiang H."/>
            <person name="Feng X."/>
            <person name="Li S."/>
            <person name="Wang J."/>
            <person name="Zhang G."/>
            <person name="Kronforst M.R."/>
            <person name="Wang W."/>
        </authorList>
    </citation>
    <scope>NUCLEOTIDE SEQUENCE [LARGE SCALE GENOMIC DNA]</scope>
    <source>
        <strain evidence="7">Ya'a_city_454_Pm</strain>
        <tissue evidence="7">Whole body</tissue>
    </source>
</reference>
<dbReference type="Proteomes" id="UP000053240">
    <property type="component" value="Unassembled WGS sequence"/>
</dbReference>
<dbReference type="FunFam" id="3.30.40.10:FF:000188">
    <property type="entry name" value="RING finger and CHY zinc finger domain-containing protein 1"/>
    <property type="match status" value="1"/>
</dbReference>
<dbReference type="STRING" id="76193.A0A194QYR7"/>
<evidence type="ECO:0000313" key="8">
    <source>
        <dbReference type="Proteomes" id="UP000053240"/>
    </source>
</evidence>
<keyword evidence="8" id="KW-1185">Reference proteome</keyword>
<protein>
    <submittedName>
        <fullName evidence="7">RING finger and CHY zinc finger domain-containing protein 1</fullName>
    </submittedName>
</protein>
<dbReference type="GO" id="GO:0005634">
    <property type="term" value="C:nucleus"/>
    <property type="evidence" value="ECO:0007669"/>
    <property type="project" value="TreeGrafter"/>
</dbReference>